<accession>A0A7I7MH67</accession>
<dbReference type="InterPro" id="IPR003018">
    <property type="entry name" value="GAF"/>
</dbReference>
<sequence length="261" mass="27416">MNAARDRLAIGELTRTLTGRFDLPTVLDTVVHDARDGFDASSAAVVLLNHDGEADDSEAHVVAEALRTPTDHDLSFVSAGPGLVSAREGAVTMIADLADAADRRWPAYRRAAREAGMRGMRAFPVVVMGVSLGALVVHTDDPWGNERPNDFGQVLANLTAIAVSIAPQVDRRRSDAWETIDTLLQGTVAIASATGIIAQALGLEPGHARLALHRMARAHQSTVTAHAQAIVAAFDRDPASIGSSGLLAAPSELPEPPHIGA</sequence>
<dbReference type="AlphaFoldDB" id="A0A7I7MH67"/>
<keyword evidence="3" id="KW-1185">Reference proteome</keyword>
<dbReference type="RefSeq" id="WP_163725134.1">
    <property type="nucleotide sequence ID" value="NZ_AP022574.1"/>
</dbReference>
<organism evidence="2 3">
    <name type="scientific">Mycolicibacterium psychrotolerans</name>
    <dbReference type="NCBI Taxonomy" id="216929"/>
    <lineage>
        <taxon>Bacteria</taxon>
        <taxon>Bacillati</taxon>
        <taxon>Actinomycetota</taxon>
        <taxon>Actinomycetes</taxon>
        <taxon>Mycobacteriales</taxon>
        <taxon>Mycobacteriaceae</taxon>
        <taxon>Mycolicibacterium</taxon>
    </lineage>
</organism>
<evidence type="ECO:0000313" key="3">
    <source>
        <dbReference type="Proteomes" id="UP000466514"/>
    </source>
</evidence>
<protein>
    <recommendedName>
        <fullName evidence="1">GAF domain-containing protein</fullName>
    </recommendedName>
</protein>
<gene>
    <name evidence="2" type="ORF">MPSYJ_46010</name>
</gene>
<feature type="domain" description="GAF" evidence="1">
    <location>
        <begin position="22"/>
        <end position="163"/>
    </location>
</feature>
<evidence type="ECO:0000313" key="2">
    <source>
        <dbReference type="EMBL" id="BBX71140.1"/>
    </source>
</evidence>
<dbReference type="EMBL" id="AP022574">
    <property type="protein sequence ID" value="BBX71140.1"/>
    <property type="molecule type" value="Genomic_DNA"/>
</dbReference>
<dbReference type="InterPro" id="IPR029016">
    <property type="entry name" value="GAF-like_dom_sf"/>
</dbReference>
<evidence type="ECO:0000259" key="1">
    <source>
        <dbReference type="Pfam" id="PF01590"/>
    </source>
</evidence>
<reference evidence="2 3" key="1">
    <citation type="journal article" date="2019" name="Emerg. Microbes Infect.">
        <title>Comprehensive subspecies identification of 175 nontuberculous mycobacteria species based on 7547 genomic profiles.</title>
        <authorList>
            <person name="Matsumoto Y."/>
            <person name="Kinjo T."/>
            <person name="Motooka D."/>
            <person name="Nabeya D."/>
            <person name="Jung N."/>
            <person name="Uechi K."/>
            <person name="Horii T."/>
            <person name="Iida T."/>
            <person name="Fujita J."/>
            <person name="Nakamura S."/>
        </authorList>
    </citation>
    <scope>NUCLEOTIDE SEQUENCE [LARGE SCALE GENOMIC DNA]</scope>
    <source>
        <strain evidence="2 3">JCM 13323</strain>
    </source>
</reference>
<proteinExistence type="predicted"/>
<dbReference type="SUPFAM" id="SSF55781">
    <property type="entry name" value="GAF domain-like"/>
    <property type="match status" value="1"/>
</dbReference>
<dbReference type="KEGG" id="mpsc:MPSYJ_46010"/>
<dbReference type="Pfam" id="PF01590">
    <property type="entry name" value="GAF"/>
    <property type="match status" value="1"/>
</dbReference>
<name>A0A7I7MH67_9MYCO</name>
<dbReference type="Gene3D" id="3.30.450.40">
    <property type="match status" value="1"/>
</dbReference>
<dbReference type="Proteomes" id="UP000466514">
    <property type="component" value="Chromosome"/>
</dbReference>